<evidence type="ECO:0000313" key="5">
    <source>
        <dbReference type="EMBL" id="ROO25328.1"/>
    </source>
</evidence>
<dbReference type="SMART" id="SM01116">
    <property type="entry name" value="Cyanate_lyase"/>
    <property type="match status" value="1"/>
</dbReference>
<dbReference type="PRINTS" id="PR01693">
    <property type="entry name" value="CYANASE"/>
</dbReference>
<keyword evidence="2 3" id="KW-0456">Lyase</keyword>
<organism evidence="5 6">
    <name type="scientific">Salinisphaera orenii MK-B5</name>
    <dbReference type="NCBI Taxonomy" id="856730"/>
    <lineage>
        <taxon>Bacteria</taxon>
        <taxon>Pseudomonadati</taxon>
        <taxon>Pseudomonadota</taxon>
        <taxon>Gammaproteobacteria</taxon>
        <taxon>Salinisphaerales</taxon>
        <taxon>Salinisphaeraceae</taxon>
        <taxon>Salinisphaera</taxon>
    </lineage>
</organism>
<feature type="active site" evidence="3">
    <location>
        <position position="110"/>
    </location>
</feature>
<dbReference type="InterPro" id="IPR003712">
    <property type="entry name" value="Cyanate_lyase_C"/>
</dbReference>
<comment type="similarity">
    <text evidence="3">Belongs to the cyanase family.</text>
</comment>
<feature type="domain" description="Cyanate lyase C-terminal" evidence="4">
    <location>
        <begin position="71"/>
        <end position="143"/>
    </location>
</feature>
<dbReference type="InterPro" id="IPR010982">
    <property type="entry name" value="Lambda_DNA-bd_dom_sf"/>
</dbReference>
<dbReference type="InterPro" id="IPR036581">
    <property type="entry name" value="Cyanate_lyase_C_sf"/>
</dbReference>
<dbReference type="GO" id="GO:0003677">
    <property type="term" value="F:DNA binding"/>
    <property type="evidence" value="ECO:0007669"/>
    <property type="project" value="InterPro"/>
</dbReference>
<dbReference type="NCBIfam" id="TIGR00673">
    <property type="entry name" value="cynS"/>
    <property type="match status" value="1"/>
</dbReference>
<dbReference type="PANTHER" id="PTHR34186:SF2">
    <property type="entry name" value="CYANATE HYDRATASE"/>
    <property type="match status" value="1"/>
</dbReference>
<evidence type="ECO:0000256" key="1">
    <source>
        <dbReference type="ARBA" id="ARBA00003561"/>
    </source>
</evidence>
<dbReference type="GO" id="GO:0008824">
    <property type="term" value="F:cyanate hydratase activity"/>
    <property type="evidence" value="ECO:0007669"/>
    <property type="project" value="UniProtKB-UniRule"/>
</dbReference>
<reference evidence="5 6" key="1">
    <citation type="submission" date="2013-10" db="EMBL/GenBank/DDBJ databases">
        <title>Salinisphaera orenii MK-B5 Genome Sequencing.</title>
        <authorList>
            <person name="Lai Q."/>
            <person name="Li C."/>
            <person name="Shao Z."/>
        </authorList>
    </citation>
    <scope>NUCLEOTIDE SEQUENCE [LARGE SCALE GENOMIC DNA]</scope>
    <source>
        <strain evidence="5 6">MK-B5</strain>
    </source>
</reference>
<dbReference type="SUPFAM" id="SSF47413">
    <property type="entry name" value="lambda repressor-like DNA-binding domains"/>
    <property type="match status" value="1"/>
</dbReference>
<comment type="catalytic activity">
    <reaction evidence="3">
        <text>cyanate + hydrogencarbonate + 3 H(+) = NH4(+) + 2 CO2</text>
        <dbReference type="Rhea" id="RHEA:11120"/>
        <dbReference type="ChEBI" id="CHEBI:15378"/>
        <dbReference type="ChEBI" id="CHEBI:16526"/>
        <dbReference type="ChEBI" id="CHEBI:17544"/>
        <dbReference type="ChEBI" id="CHEBI:28938"/>
        <dbReference type="ChEBI" id="CHEBI:29195"/>
        <dbReference type="EC" id="4.2.1.104"/>
    </reaction>
</comment>
<proteinExistence type="inferred from homology"/>
<dbReference type="SUPFAM" id="SSF55234">
    <property type="entry name" value="Cyanase C-terminal domain"/>
    <property type="match status" value="1"/>
</dbReference>
<dbReference type="InterPro" id="IPR008076">
    <property type="entry name" value="Cyanase"/>
</dbReference>
<dbReference type="Pfam" id="PF21291">
    <property type="entry name" value="CYNS_N"/>
    <property type="match status" value="1"/>
</dbReference>
<dbReference type="AlphaFoldDB" id="A0A423PI67"/>
<protein>
    <recommendedName>
        <fullName evidence="3">Cyanate hydratase</fullName>
        <shortName evidence="3">Cyanase</shortName>
        <ecNumber evidence="3">4.2.1.104</ecNumber>
    </recommendedName>
    <alternativeName>
        <fullName evidence="3">Cyanate hydrolase</fullName>
    </alternativeName>
    <alternativeName>
        <fullName evidence="3">Cyanate lyase</fullName>
    </alternativeName>
</protein>
<name>A0A423PI67_9GAMM</name>
<evidence type="ECO:0000256" key="2">
    <source>
        <dbReference type="ARBA" id="ARBA00023239"/>
    </source>
</evidence>
<dbReference type="Gene3D" id="3.30.1160.10">
    <property type="entry name" value="Cyanate lyase, C-terminal domain"/>
    <property type="match status" value="1"/>
</dbReference>
<dbReference type="CDD" id="cd00559">
    <property type="entry name" value="Cyanase_C"/>
    <property type="match status" value="1"/>
</dbReference>
<dbReference type="PIRSF" id="PIRSF001263">
    <property type="entry name" value="Cyanate_hydratas"/>
    <property type="match status" value="1"/>
</dbReference>
<dbReference type="EC" id="4.2.1.104" evidence="3"/>
<dbReference type="InterPro" id="IPR048564">
    <property type="entry name" value="CYNS_N"/>
</dbReference>
<evidence type="ECO:0000256" key="3">
    <source>
        <dbReference type="HAMAP-Rule" id="MF_00535"/>
    </source>
</evidence>
<feature type="active site" evidence="3">
    <location>
        <position position="87"/>
    </location>
</feature>
<dbReference type="Proteomes" id="UP000283993">
    <property type="component" value="Unassembled WGS sequence"/>
</dbReference>
<dbReference type="EMBL" id="AYKH01000034">
    <property type="protein sequence ID" value="ROO25328.1"/>
    <property type="molecule type" value="Genomic_DNA"/>
</dbReference>
<evidence type="ECO:0000313" key="6">
    <source>
        <dbReference type="Proteomes" id="UP000283993"/>
    </source>
</evidence>
<sequence>MTRAILDAKKARGMRWTEIADQIGMSPVWTASLALGESSAPEDIAQKLCAVLDLGDDVADALQVCPLKGQWMDKTVPTDPMIYRFYEIMAVYGPAVKACVHEEFGDGIMSAIDFKMDVEREPDPKGDRVKIVMSGKFLPYVRW</sequence>
<dbReference type="Pfam" id="PF02560">
    <property type="entry name" value="Cyanate_lyase"/>
    <property type="match status" value="1"/>
</dbReference>
<comment type="function">
    <text evidence="1 3">Catalyzes the reaction of cyanate with bicarbonate to produce ammonia and carbon dioxide.</text>
</comment>
<dbReference type="HAMAP" id="MF_00535">
    <property type="entry name" value="Cyanate_hydrat"/>
    <property type="match status" value="1"/>
</dbReference>
<feature type="active site" evidence="3">
    <location>
        <position position="84"/>
    </location>
</feature>
<comment type="caution">
    <text evidence="5">The sequence shown here is derived from an EMBL/GenBank/DDBJ whole genome shotgun (WGS) entry which is preliminary data.</text>
</comment>
<keyword evidence="6" id="KW-1185">Reference proteome</keyword>
<dbReference type="Gene3D" id="1.10.260.40">
    <property type="entry name" value="lambda repressor-like DNA-binding domains"/>
    <property type="match status" value="1"/>
</dbReference>
<evidence type="ECO:0000259" key="4">
    <source>
        <dbReference type="SMART" id="SM01116"/>
    </source>
</evidence>
<dbReference type="PANTHER" id="PTHR34186">
    <property type="entry name" value="CYANATE HYDRATASE"/>
    <property type="match status" value="1"/>
</dbReference>
<dbReference type="NCBIfam" id="NF002773">
    <property type="entry name" value="PRK02866.1"/>
    <property type="match status" value="1"/>
</dbReference>
<accession>A0A423PI67</accession>
<gene>
    <name evidence="3" type="primary">cynS</name>
    <name evidence="5" type="ORF">SAOR_12290</name>
</gene>